<accession>A0A4P9ZWK4</accession>
<keyword evidence="1" id="KW-0653">Protein transport</keyword>
<dbReference type="GO" id="GO:0015031">
    <property type="term" value="P:protein transport"/>
    <property type="evidence" value="ECO:0007669"/>
    <property type="project" value="UniProtKB-KW"/>
</dbReference>
<dbReference type="OrthoDB" id="25408at2759"/>
<evidence type="ECO:0000259" key="2">
    <source>
        <dbReference type="PROSITE" id="PS50177"/>
    </source>
</evidence>
<sequence>MADPKQTLSEDANTRVHDFVELYYHTLDTAKASAARFYTPNSLIVWNGQGFQGFDQFLAGILATLSATKHEIETYDAQPIAAWNAPLQPGTLPNIIVQVSGTVQFLPNTDLQTFNHTFILTPNPQTPGSYYISNETFRLV</sequence>
<dbReference type="GO" id="GO:0006913">
    <property type="term" value="P:nucleocytoplasmic transport"/>
    <property type="evidence" value="ECO:0007669"/>
    <property type="project" value="UniProtKB-UniRule"/>
</dbReference>
<keyword evidence="1" id="KW-0963">Cytoplasm</keyword>
<name>A0A4P9ZWK4_9FUNG</name>
<evidence type="ECO:0000313" key="3">
    <source>
        <dbReference type="EMBL" id="RKP38046.1"/>
    </source>
</evidence>
<dbReference type="PROSITE" id="PS50177">
    <property type="entry name" value="NTF2_DOMAIN"/>
    <property type="match status" value="1"/>
</dbReference>
<comment type="function">
    <text evidence="1">Has a role in nuclear-cytoplasmic transport of proteins and mRNAs.</text>
</comment>
<dbReference type="GO" id="GO:0005737">
    <property type="term" value="C:cytoplasm"/>
    <property type="evidence" value="ECO:0007669"/>
    <property type="project" value="UniProtKB-SubCell"/>
</dbReference>
<feature type="domain" description="NTF2" evidence="2">
    <location>
        <begin position="15"/>
        <end position="139"/>
    </location>
</feature>
<dbReference type="GO" id="GO:0051028">
    <property type="term" value="P:mRNA transport"/>
    <property type="evidence" value="ECO:0007669"/>
    <property type="project" value="UniProtKB-UniRule"/>
</dbReference>
<evidence type="ECO:0000313" key="4">
    <source>
        <dbReference type="Proteomes" id="UP000268162"/>
    </source>
</evidence>
<dbReference type="InterPro" id="IPR018222">
    <property type="entry name" value="Nuclear_transport_factor_2_euk"/>
</dbReference>
<comment type="subcellular location">
    <subcellularLocation>
        <location evidence="1">Cytoplasm</location>
    </subcellularLocation>
    <subcellularLocation>
        <location evidence="1">Nucleus</location>
    </subcellularLocation>
</comment>
<gene>
    <name evidence="3" type="ORF">BJ085DRAFT_28977</name>
</gene>
<dbReference type="SUPFAM" id="SSF54427">
    <property type="entry name" value="NTF2-like"/>
    <property type="match status" value="1"/>
</dbReference>
<dbReference type="Gene3D" id="3.10.450.50">
    <property type="match status" value="1"/>
</dbReference>
<dbReference type="InterPro" id="IPR032710">
    <property type="entry name" value="NTF2-like_dom_sf"/>
</dbReference>
<keyword evidence="4" id="KW-1185">Reference proteome</keyword>
<dbReference type="Pfam" id="PF02136">
    <property type="entry name" value="NTF2"/>
    <property type="match status" value="1"/>
</dbReference>
<dbReference type="Proteomes" id="UP000268162">
    <property type="component" value="Unassembled WGS sequence"/>
</dbReference>
<keyword evidence="1" id="KW-0539">Nucleus</keyword>
<dbReference type="CDD" id="cd00780">
    <property type="entry name" value="NTF2"/>
    <property type="match status" value="1"/>
</dbReference>
<dbReference type="InterPro" id="IPR002075">
    <property type="entry name" value="NTF2_dom"/>
</dbReference>
<dbReference type="STRING" id="215637.A0A4P9ZWK4"/>
<proteinExistence type="predicted"/>
<dbReference type="GO" id="GO:0005634">
    <property type="term" value="C:nucleus"/>
    <property type="evidence" value="ECO:0007669"/>
    <property type="project" value="UniProtKB-SubCell"/>
</dbReference>
<reference evidence="4" key="1">
    <citation type="journal article" date="2018" name="Nat. Microbiol.">
        <title>Leveraging single-cell genomics to expand the fungal tree of life.</title>
        <authorList>
            <person name="Ahrendt S.R."/>
            <person name="Quandt C.A."/>
            <person name="Ciobanu D."/>
            <person name="Clum A."/>
            <person name="Salamov A."/>
            <person name="Andreopoulos B."/>
            <person name="Cheng J.F."/>
            <person name="Woyke T."/>
            <person name="Pelin A."/>
            <person name="Henrissat B."/>
            <person name="Reynolds N.K."/>
            <person name="Benny G.L."/>
            <person name="Smith M.E."/>
            <person name="James T.Y."/>
            <person name="Grigoriev I.V."/>
        </authorList>
    </citation>
    <scope>NUCLEOTIDE SEQUENCE [LARGE SCALE GENOMIC DNA]</scope>
    <source>
        <strain evidence="4">RSA 468</strain>
    </source>
</reference>
<dbReference type="InterPro" id="IPR045875">
    <property type="entry name" value="NTF2"/>
</dbReference>
<dbReference type="EMBL" id="ML002412">
    <property type="protein sequence ID" value="RKP38046.1"/>
    <property type="molecule type" value="Genomic_DNA"/>
</dbReference>
<protein>
    <recommendedName>
        <fullName evidence="1">NTF2-related export protein</fullName>
    </recommendedName>
</protein>
<keyword evidence="1" id="KW-0813">Transport</keyword>
<dbReference type="PANTHER" id="PTHR12612">
    <property type="entry name" value="NUCLEAR TRANSPORT FACTOR 2"/>
    <property type="match status" value="1"/>
</dbReference>
<organism evidence="3 4">
    <name type="scientific">Dimargaris cristalligena</name>
    <dbReference type="NCBI Taxonomy" id="215637"/>
    <lineage>
        <taxon>Eukaryota</taxon>
        <taxon>Fungi</taxon>
        <taxon>Fungi incertae sedis</taxon>
        <taxon>Zoopagomycota</taxon>
        <taxon>Kickxellomycotina</taxon>
        <taxon>Dimargaritomycetes</taxon>
        <taxon>Dimargaritales</taxon>
        <taxon>Dimargaritaceae</taxon>
        <taxon>Dimargaris</taxon>
    </lineage>
</organism>
<evidence type="ECO:0000256" key="1">
    <source>
        <dbReference type="RuleBase" id="RU369002"/>
    </source>
</evidence>
<dbReference type="AlphaFoldDB" id="A0A4P9ZWK4"/>